<dbReference type="PANTHER" id="PTHR11895:SF176">
    <property type="entry name" value="AMIDASE AMID-RELATED"/>
    <property type="match status" value="1"/>
</dbReference>
<comment type="caution">
    <text evidence="2">The sequence shown here is derived from an EMBL/GenBank/DDBJ whole genome shotgun (WGS) entry which is preliminary data.</text>
</comment>
<dbReference type="AlphaFoldDB" id="A0A1F6D764"/>
<accession>A0A1F6D764</accession>
<feature type="domain" description="Amidase" evidence="1">
    <location>
        <begin position="27"/>
        <end position="444"/>
    </location>
</feature>
<sequence length="463" mass="49033">MPSRDLHFLTIAELVPLLRRREVSPVELTEAFLGRIARHDGKLRSYITVTADRARADAKAAETALMAGNDLGPLHGIPVALKDLCDTAGIRTTSGSKIRADHVPQRSSTVAVKLAQAGAVLLGKTNMVEFAFGPYGLNPHYGVPANPWDPERVPGGSSSGSGVAVAAGLATAAIGTDTGGSVRIPAAYCGIVGLKPTAGRVSAAGCTPLSWTLDSVGPMTRGVEDAALVHAAIAGPDPEDPPTLSQPIGDALRALKQGVRGMRVGLVRRPFFEGADPEVAAAVERAADLLSGLGVRVEETAFPEAQVFVESHEILFLSRVEGYAYHRRTLAERGGDYDPQVRERLQAGAAVSAADYVLMLRERDRLMRSAQETLRSTDAVLGPTMLTPAPKVKDVQSGIPSRLTTRIVNFLGLCAISVPCGFTSEGLPVGLQLIGKPFDEATVLRLAHAYEQAAEWRLRRPAL</sequence>
<dbReference type="SUPFAM" id="SSF75304">
    <property type="entry name" value="Amidase signature (AS) enzymes"/>
    <property type="match status" value="1"/>
</dbReference>
<dbReference type="PANTHER" id="PTHR11895">
    <property type="entry name" value="TRANSAMIDASE"/>
    <property type="match status" value="1"/>
</dbReference>
<protein>
    <recommendedName>
        <fullName evidence="1">Amidase domain-containing protein</fullName>
    </recommendedName>
</protein>
<organism evidence="2 3">
    <name type="scientific">Handelsmanbacteria sp. (strain RIFCSPLOWO2_12_FULL_64_10)</name>
    <dbReference type="NCBI Taxonomy" id="1817868"/>
    <lineage>
        <taxon>Bacteria</taxon>
        <taxon>Candidatus Handelsmaniibacteriota</taxon>
    </lineage>
</organism>
<dbReference type="Pfam" id="PF01425">
    <property type="entry name" value="Amidase"/>
    <property type="match status" value="1"/>
</dbReference>
<evidence type="ECO:0000313" key="2">
    <source>
        <dbReference type="EMBL" id="OGG57284.1"/>
    </source>
</evidence>
<name>A0A1F6D764_HANXR</name>
<dbReference type="PROSITE" id="PS00571">
    <property type="entry name" value="AMIDASES"/>
    <property type="match status" value="1"/>
</dbReference>
<reference evidence="2 3" key="1">
    <citation type="journal article" date="2016" name="Nat. Commun.">
        <title>Thousands of microbial genomes shed light on interconnected biogeochemical processes in an aquifer system.</title>
        <authorList>
            <person name="Anantharaman K."/>
            <person name="Brown C.T."/>
            <person name="Hug L.A."/>
            <person name="Sharon I."/>
            <person name="Castelle C.J."/>
            <person name="Probst A.J."/>
            <person name="Thomas B.C."/>
            <person name="Singh A."/>
            <person name="Wilkins M.J."/>
            <person name="Karaoz U."/>
            <person name="Brodie E.L."/>
            <person name="Williams K.H."/>
            <person name="Hubbard S.S."/>
            <person name="Banfield J.F."/>
        </authorList>
    </citation>
    <scope>NUCLEOTIDE SEQUENCE [LARGE SCALE GENOMIC DNA]</scope>
    <source>
        <strain evidence="3">RIFCSPLOWO2_12_FULL_64_10</strain>
    </source>
</reference>
<dbReference type="InterPro" id="IPR000120">
    <property type="entry name" value="Amidase"/>
</dbReference>
<dbReference type="InterPro" id="IPR020556">
    <property type="entry name" value="Amidase_CS"/>
</dbReference>
<gene>
    <name evidence="2" type="ORF">A3F84_02175</name>
</gene>
<dbReference type="Gene3D" id="3.90.1300.10">
    <property type="entry name" value="Amidase signature (AS) domain"/>
    <property type="match status" value="1"/>
</dbReference>
<dbReference type="GO" id="GO:0003824">
    <property type="term" value="F:catalytic activity"/>
    <property type="evidence" value="ECO:0007669"/>
    <property type="project" value="InterPro"/>
</dbReference>
<dbReference type="Proteomes" id="UP000178606">
    <property type="component" value="Unassembled WGS sequence"/>
</dbReference>
<dbReference type="InterPro" id="IPR036928">
    <property type="entry name" value="AS_sf"/>
</dbReference>
<proteinExistence type="predicted"/>
<dbReference type="InterPro" id="IPR023631">
    <property type="entry name" value="Amidase_dom"/>
</dbReference>
<evidence type="ECO:0000259" key="1">
    <source>
        <dbReference type="Pfam" id="PF01425"/>
    </source>
</evidence>
<dbReference type="EMBL" id="MFKF01000002">
    <property type="protein sequence ID" value="OGG57284.1"/>
    <property type="molecule type" value="Genomic_DNA"/>
</dbReference>
<evidence type="ECO:0000313" key="3">
    <source>
        <dbReference type="Proteomes" id="UP000178606"/>
    </source>
</evidence>